<evidence type="ECO:0000313" key="2">
    <source>
        <dbReference type="Proteomes" id="UP000708208"/>
    </source>
</evidence>
<gene>
    <name evidence="1" type="ORF">AFUS01_LOCUS9709</name>
</gene>
<protein>
    <submittedName>
        <fullName evidence="1">Uncharacterized protein</fullName>
    </submittedName>
</protein>
<comment type="caution">
    <text evidence="1">The sequence shown here is derived from an EMBL/GenBank/DDBJ whole genome shotgun (WGS) entry which is preliminary data.</text>
</comment>
<dbReference type="EMBL" id="CAJVCH010070555">
    <property type="protein sequence ID" value="CAG7720432.1"/>
    <property type="molecule type" value="Genomic_DNA"/>
</dbReference>
<dbReference type="AlphaFoldDB" id="A0A8J2JKT2"/>
<evidence type="ECO:0000313" key="1">
    <source>
        <dbReference type="EMBL" id="CAG7720432.1"/>
    </source>
</evidence>
<dbReference type="Proteomes" id="UP000708208">
    <property type="component" value="Unassembled WGS sequence"/>
</dbReference>
<name>A0A8J2JKT2_9HEXA</name>
<proteinExistence type="predicted"/>
<keyword evidence="2" id="KW-1185">Reference proteome</keyword>
<sequence>MDFCCAKAETLHFENRVNSLREKDAYSPEFSPAPFSSPSDHPIFPLQNPRLPRILLNTLSGLLHLNSTGSLRIRKEHSPDSSTTTL</sequence>
<accession>A0A8J2JKT2</accession>
<reference evidence="1" key="1">
    <citation type="submission" date="2021-06" db="EMBL/GenBank/DDBJ databases">
        <authorList>
            <person name="Hodson N. C."/>
            <person name="Mongue J. A."/>
            <person name="Jaron S. K."/>
        </authorList>
    </citation>
    <scope>NUCLEOTIDE SEQUENCE</scope>
</reference>
<organism evidence="1 2">
    <name type="scientific">Allacma fusca</name>
    <dbReference type="NCBI Taxonomy" id="39272"/>
    <lineage>
        <taxon>Eukaryota</taxon>
        <taxon>Metazoa</taxon>
        <taxon>Ecdysozoa</taxon>
        <taxon>Arthropoda</taxon>
        <taxon>Hexapoda</taxon>
        <taxon>Collembola</taxon>
        <taxon>Symphypleona</taxon>
        <taxon>Sminthuridae</taxon>
        <taxon>Allacma</taxon>
    </lineage>
</organism>